<dbReference type="GO" id="GO:0005829">
    <property type="term" value="C:cytosol"/>
    <property type="evidence" value="ECO:0007669"/>
    <property type="project" value="TreeGrafter"/>
</dbReference>
<keyword evidence="4" id="KW-0833">Ubl conjugation pathway</keyword>
<evidence type="ECO:0000256" key="6">
    <source>
        <dbReference type="ARBA" id="ARBA00023006"/>
    </source>
</evidence>
<keyword evidence="5" id="KW-0653">Protein transport</keyword>
<keyword evidence="5" id="KW-0813">Transport</keyword>
<protein>
    <recommendedName>
        <fullName evidence="2">Ubiquitin-like-conjugating enzyme ATG10</fullName>
    </recommendedName>
    <alternativeName>
        <fullName evidence="7">Autophagy-related protein 10</fullName>
    </alternativeName>
</protein>
<reference evidence="9" key="1">
    <citation type="submission" date="2021-01" db="EMBL/GenBank/DDBJ databases">
        <title>Chromosome-level genome assembly of a human fungal pathogen reveals clustering of transcriptionally co-regulated genes.</title>
        <authorList>
            <person name="Voorhies M."/>
            <person name="Cohen S."/>
            <person name="Shea T.P."/>
            <person name="Petrus S."/>
            <person name="Munoz J.F."/>
            <person name="Poplawski S."/>
            <person name="Goldman W.E."/>
            <person name="Michael T."/>
            <person name="Cuomo C.A."/>
            <person name="Sil A."/>
            <person name="Beyhan S."/>
        </authorList>
    </citation>
    <scope>NUCLEOTIDE SEQUENCE</scope>
    <source>
        <strain evidence="9">H88</strain>
    </source>
</reference>
<evidence type="ECO:0000256" key="3">
    <source>
        <dbReference type="ARBA" id="ARBA00022679"/>
    </source>
</evidence>
<name>A0A8A1LT96_AJEC8</name>
<evidence type="ECO:0000256" key="7">
    <source>
        <dbReference type="ARBA" id="ARBA00029833"/>
    </source>
</evidence>
<dbReference type="GO" id="GO:0061651">
    <property type="term" value="F:Atg12 conjugating enzyme activity"/>
    <property type="evidence" value="ECO:0007669"/>
    <property type="project" value="TreeGrafter"/>
</dbReference>
<dbReference type="AlphaFoldDB" id="A0A8A1LT96"/>
<dbReference type="VEuPathDB" id="FungiDB:I7I53_11630"/>
<dbReference type="Pfam" id="PF03987">
    <property type="entry name" value="Autophagy_act_C"/>
    <property type="match status" value="1"/>
</dbReference>
<keyword evidence="3" id="KW-0808">Transferase</keyword>
<accession>A0A8A1LT96</accession>
<dbReference type="GO" id="GO:0000422">
    <property type="term" value="P:autophagy of mitochondrion"/>
    <property type="evidence" value="ECO:0007669"/>
    <property type="project" value="TreeGrafter"/>
</dbReference>
<dbReference type="GO" id="GO:0000045">
    <property type="term" value="P:autophagosome assembly"/>
    <property type="evidence" value="ECO:0007669"/>
    <property type="project" value="TreeGrafter"/>
</dbReference>
<proteinExistence type="inferred from homology"/>
<dbReference type="GO" id="GO:0032446">
    <property type="term" value="P:protein modification by small protein conjugation"/>
    <property type="evidence" value="ECO:0007669"/>
    <property type="project" value="TreeGrafter"/>
</dbReference>
<dbReference type="PANTHER" id="PTHR14957:SF1">
    <property type="entry name" value="UBIQUITIN-LIKE-CONJUGATING ENZYME ATG10"/>
    <property type="match status" value="1"/>
</dbReference>
<dbReference type="InterPro" id="IPR007135">
    <property type="entry name" value="Atg3/Atg10"/>
</dbReference>
<evidence type="ECO:0000313" key="10">
    <source>
        <dbReference type="Proteomes" id="UP000663419"/>
    </source>
</evidence>
<evidence type="ECO:0000256" key="5">
    <source>
        <dbReference type="ARBA" id="ARBA00022927"/>
    </source>
</evidence>
<dbReference type="GO" id="GO:0015031">
    <property type="term" value="P:protein transport"/>
    <property type="evidence" value="ECO:0007669"/>
    <property type="project" value="UniProtKB-KW"/>
</dbReference>
<dbReference type="Proteomes" id="UP000663419">
    <property type="component" value="Chromosome 6"/>
</dbReference>
<feature type="region of interest" description="Disordered" evidence="8">
    <location>
        <begin position="96"/>
        <end position="118"/>
    </location>
</feature>
<evidence type="ECO:0000256" key="1">
    <source>
        <dbReference type="ARBA" id="ARBA00005696"/>
    </source>
</evidence>
<comment type="similarity">
    <text evidence="1">Belongs to the ATG10 family.</text>
</comment>
<organism evidence="9 10">
    <name type="scientific">Ajellomyces capsulatus (strain H88)</name>
    <name type="common">Darling's disease fungus</name>
    <name type="synonym">Histoplasma capsulatum</name>
    <dbReference type="NCBI Taxonomy" id="544711"/>
    <lineage>
        <taxon>Eukaryota</taxon>
        <taxon>Fungi</taxon>
        <taxon>Dikarya</taxon>
        <taxon>Ascomycota</taxon>
        <taxon>Pezizomycotina</taxon>
        <taxon>Eurotiomycetes</taxon>
        <taxon>Eurotiomycetidae</taxon>
        <taxon>Onygenales</taxon>
        <taxon>Ajellomycetaceae</taxon>
        <taxon>Histoplasma</taxon>
    </lineage>
</organism>
<evidence type="ECO:0000256" key="8">
    <source>
        <dbReference type="SAM" id="MobiDB-lite"/>
    </source>
</evidence>
<evidence type="ECO:0000256" key="4">
    <source>
        <dbReference type="ARBA" id="ARBA00022786"/>
    </source>
</evidence>
<evidence type="ECO:0000313" key="9">
    <source>
        <dbReference type="EMBL" id="QSS57448.1"/>
    </source>
</evidence>
<dbReference type="EMBL" id="CP069107">
    <property type="protein sequence ID" value="QSS57448.1"/>
    <property type="molecule type" value="Genomic_DNA"/>
</dbReference>
<dbReference type="PANTHER" id="PTHR14957">
    <property type="entry name" value="UBIQUITIN-LIKE-CONJUGATING ENZYME ATG10"/>
    <property type="match status" value="1"/>
</dbReference>
<sequence>MNPKLRKIVHEPINPAFPKCFSESYPMTALTSLSGFPYLTRDEFTAACRALISRVDTFLHHDEGDPTTSLGWTGVRLETKDDEVVLIIQKQLDDRKSTSPQHLKHPGDTLKNEVEEDDDDTADIVELNDDDDDVNDDNDPEELIRQACTNLQVEYNIMLSPTYQVPILYFFLHDTKNDSSGMSAKSPDRHLDLIYNRIVPAPYRSELKSVGILGGLSIGHHPLSDLPVYFVHPCNTPDALRDIAGSKPEVTAETYLLLWLGLVGNCVGLHVPSEILIERRNPQSGESFFKS</sequence>
<gene>
    <name evidence="9" type="primary">ATG10</name>
    <name evidence="9" type="ORF">I7I53_11630</name>
</gene>
<keyword evidence="6" id="KW-0072">Autophagy</keyword>
<evidence type="ECO:0000256" key="2">
    <source>
        <dbReference type="ARBA" id="ARBA00021099"/>
    </source>
</evidence>
<dbReference type="Gene3D" id="3.30.1460.50">
    <property type="match status" value="1"/>
</dbReference>